<gene>
    <name evidence="7" type="ORF">A4U43_C03F2830</name>
</gene>
<evidence type="ECO:0000256" key="3">
    <source>
        <dbReference type="ARBA" id="ARBA00022525"/>
    </source>
</evidence>
<dbReference type="Pfam" id="PF04674">
    <property type="entry name" value="Phi_1"/>
    <property type="match status" value="1"/>
</dbReference>
<comment type="subcellular location">
    <subcellularLocation>
        <location evidence="1">Secreted</location>
        <location evidence="1">Extracellular space</location>
        <location evidence="1">Apoplast</location>
    </subcellularLocation>
</comment>
<proteinExistence type="inferred from homology"/>
<evidence type="ECO:0000313" key="8">
    <source>
        <dbReference type="Proteomes" id="UP000243459"/>
    </source>
</evidence>
<keyword evidence="2" id="KW-0052">Apoplast</keyword>
<comment type="similarity">
    <text evidence="5">Belongs to the EXORDIUM family.</text>
</comment>
<evidence type="ECO:0000313" key="7">
    <source>
        <dbReference type="EMBL" id="ONK74106.1"/>
    </source>
</evidence>
<evidence type="ECO:0000256" key="2">
    <source>
        <dbReference type="ARBA" id="ARBA00022523"/>
    </source>
</evidence>
<reference evidence="8" key="1">
    <citation type="journal article" date="2017" name="Nat. Commun.">
        <title>The asparagus genome sheds light on the origin and evolution of a young Y chromosome.</title>
        <authorList>
            <person name="Harkess A."/>
            <person name="Zhou J."/>
            <person name="Xu C."/>
            <person name="Bowers J.E."/>
            <person name="Van der Hulst R."/>
            <person name="Ayyampalayam S."/>
            <person name="Mercati F."/>
            <person name="Riccardi P."/>
            <person name="McKain M.R."/>
            <person name="Kakrana A."/>
            <person name="Tang H."/>
            <person name="Ray J."/>
            <person name="Groenendijk J."/>
            <person name="Arikit S."/>
            <person name="Mathioni S.M."/>
            <person name="Nakano M."/>
            <person name="Shan H."/>
            <person name="Telgmann-Rauber A."/>
            <person name="Kanno A."/>
            <person name="Yue Z."/>
            <person name="Chen H."/>
            <person name="Li W."/>
            <person name="Chen Y."/>
            <person name="Xu X."/>
            <person name="Zhang Y."/>
            <person name="Luo S."/>
            <person name="Chen H."/>
            <person name="Gao J."/>
            <person name="Mao Z."/>
            <person name="Pires J.C."/>
            <person name="Luo M."/>
            <person name="Kudrna D."/>
            <person name="Wing R.A."/>
            <person name="Meyers B.C."/>
            <person name="Yi K."/>
            <person name="Kong H."/>
            <person name="Lavrijsen P."/>
            <person name="Sunseri F."/>
            <person name="Falavigna A."/>
            <person name="Ye Y."/>
            <person name="Leebens-Mack J.H."/>
            <person name="Chen G."/>
        </authorList>
    </citation>
    <scope>NUCLEOTIDE SEQUENCE [LARGE SCALE GENOMIC DNA]</scope>
    <source>
        <strain evidence="8">cv. DH0086</strain>
    </source>
</reference>
<dbReference type="PANTHER" id="PTHR31279">
    <property type="entry name" value="PROTEIN EXORDIUM-LIKE 5"/>
    <property type="match status" value="1"/>
</dbReference>
<name>A0A5P1F6V0_ASPOF</name>
<dbReference type="InterPro" id="IPR006766">
    <property type="entry name" value="EXORDIUM-like"/>
</dbReference>
<evidence type="ECO:0000256" key="6">
    <source>
        <dbReference type="SAM" id="MobiDB-lite"/>
    </source>
</evidence>
<accession>A0A5P1F6V0</accession>
<feature type="compositionally biased region" description="Polar residues" evidence="6">
    <location>
        <begin position="206"/>
        <end position="218"/>
    </location>
</feature>
<dbReference type="Gramene" id="ONK74106">
    <property type="protein sequence ID" value="ONK74106"/>
    <property type="gene ID" value="A4U43_C03F2830"/>
</dbReference>
<dbReference type="PANTHER" id="PTHR31279:SF3">
    <property type="entry name" value="PROTEIN EXORDIUM-LIKE 2"/>
    <property type="match status" value="1"/>
</dbReference>
<feature type="compositionally biased region" description="Low complexity" evidence="6">
    <location>
        <begin position="166"/>
        <end position="179"/>
    </location>
</feature>
<evidence type="ECO:0000256" key="4">
    <source>
        <dbReference type="ARBA" id="ARBA00022729"/>
    </source>
</evidence>
<feature type="compositionally biased region" description="Basic residues" evidence="6">
    <location>
        <begin position="188"/>
        <end position="203"/>
    </location>
</feature>
<evidence type="ECO:0000256" key="1">
    <source>
        <dbReference type="ARBA" id="ARBA00004271"/>
    </source>
</evidence>
<keyword evidence="8" id="KW-1185">Reference proteome</keyword>
<feature type="region of interest" description="Disordered" evidence="6">
    <location>
        <begin position="163"/>
        <end position="218"/>
    </location>
</feature>
<keyword evidence="4" id="KW-0732">Signal</keyword>
<dbReference type="EMBL" id="CM007383">
    <property type="protein sequence ID" value="ONK74106.1"/>
    <property type="molecule type" value="Genomic_DNA"/>
</dbReference>
<dbReference type="GO" id="GO:0048046">
    <property type="term" value="C:apoplast"/>
    <property type="evidence" value="ECO:0007669"/>
    <property type="project" value="UniProtKB-SubCell"/>
</dbReference>
<dbReference type="AlphaFoldDB" id="A0A5P1F6V0"/>
<keyword evidence="3" id="KW-0964">Secreted</keyword>
<protein>
    <submittedName>
        <fullName evidence="7">Uncharacterized protein</fullName>
    </submittedName>
</protein>
<evidence type="ECO:0000256" key="5">
    <source>
        <dbReference type="ARBA" id="ARBA00023591"/>
    </source>
</evidence>
<organism evidence="7 8">
    <name type="scientific">Asparagus officinalis</name>
    <name type="common">Garden asparagus</name>
    <dbReference type="NCBI Taxonomy" id="4686"/>
    <lineage>
        <taxon>Eukaryota</taxon>
        <taxon>Viridiplantae</taxon>
        <taxon>Streptophyta</taxon>
        <taxon>Embryophyta</taxon>
        <taxon>Tracheophyta</taxon>
        <taxon>Spermatophyta</taxon>
        <taxon>Magnoliopsida</taxon>
        <taxon>Liliopsida</taxon>
        <taxon>Asparagales</taxon>
        <taxon>Asparagaceae</taxon>
        <taxon>Asparagoideae</taxon>
        <taxon>Asparagus</taxon>
    </lineage>
</organism>
<sequence>MPRAVRCAPFHQPYLTGPRPPLVSPNGDAGVDACYQLATICGTCDNRSANVLIRPPTPPLEAVSACTGMFGTGSYPGYAGKLLVDPVTGASYNAKGVSGRKYLLPAMWDPKTSQSPQARHVVTDFVASLSLPPRRAVARTEALGLLPGGGPMDEVLLGVEEPNAEASPSAARSSTSPTRWGKSLPTGAHHRQAQPKGARRPRINRVLTSETWASRDSA</sequence>
<dbReference type="Proteomes" id="UP000243459">
    <property type="component" value="Chromosome 3"/>
</dbReference>